<dbReference type="InterPro" id="IPR002889">
    <property type="entry name" value="WSC_carb-bd"/>
</dbReference>
<sequence>MAVWGSTPSFSCVRRTCFIYIFLSWFIAVNLAAAAAPETTSTSSPATATIAPGTNGYKYIGCYNETTALSGTGSGTRALYGGINEVLPGEMTVEKCLGFCKSGMKEEKGYRFAGLEYSRECWCATQLFSLSSKVANTECNLACDGNKSQICGGDLRISVYDLHGVVNSVAADGQSTPRLALMLVVLVVGGGVVGGLL</sequence>
<name>A0AAE0MW55_9PEZI</name>
<feature type="chain" id="PRO_5042252139" evidence="8">
    <location>
        <begin position="35"/>
        <end position="197"/>
    </location>
</feature>
<dbReference type="Proteomes" id="UP001278500">
    <property type="component" value="Unassembled WGS sequence"/>
</dbReference>
<comment type="caution">
    <text evidence="10">The sequence shown here is derived from an EMBL/GenBank/DDBJ whole genome shotgun (WGS) entry which is preliminary data.</text>
</comment>
<organism evidence="10 11">
    <name type="scientific">Neurospora tetraspora</name>
    <dbReference type="NCBI Taxonomy" id="94610"/>
    <lineage>
        <taxon>Eukaryota</taxon>
        <taxon>Fungi</taxon>
        <taxon>Dikarya</taxon>
        <taxon>Ascomycota</taxon>
        <taxon>Pezizomycotina</taxon>
        <taxon>Sordariomycetes</taxon>
        <taxon>Sordariomycetidae</taxon>
        <taxon>Sordariales</taxon>
        <taxon>Sordariaceae</taxon>
        <taxon>Neurospora</taxon>
    </lineage>
</organism>
<comment type="subcellular location">
    <subcellularLocation>
        <location evidence="1">Membrane</location>
        <topology evidence="1">Single-pass membrane protein</topology>
    </subcellularLocation>
</comment>
<evidence type="ECO:0000313" key="11">
    <source>
        <dbReference type="Proteomes" id="UP001278500"/>
    </source>
</evidence>
<gene>
    <name evidence="10" type="ORF">B0H65DRAFT_504691</name>
</gene>
<dbReference type="SMART" id="SM00321">
    <property type="entry name" value="WSC"/>
    <property type="match status" value="1"/>
</dbReference>
<keyword evidence="11" id="KW-1185">Reference proteome</keyword>
<reference evidence="10" key="2">
    <citation type="submission" date="2023-06" db="EMBL/GenBank/DDBJ databases">
        <authorList>
            <consortium name="Lawrence Berkeley National Laboratory"/>
            <person name="Haridas S."/>
            <person name="Hensen N."/>
            <person name="Bonometti L."/>
            <person name="Westerberg I."/>
            <person name="Brannstrom I.O."/>
            <person name="Guillou S."/>
            <person name="Cros-Aarteil S."/>
            <person name="Calhoun S."/>
            <person name="Kuo A."/>
            <person name="Mondo S."/>
            <person name="Pangilinan J."/>
            <person name="Riley R."/>
            <person name="Labutti K."/>
            <person name="Andreopoulos B."/>
            <person name="Lipzen A."/>
            <person name="Chen C."/>
            <person name="Yanf M."/>
            <person name="Daum C."/>
            <person name="Ng V."/>
            <person name="Clum A."/>
            <person name="Steindorff A."/>
            <person name="Ohm R."/>
            <person name="Martin F."/>
            <person name="Silar P."/>
            <person name="Natvig D."/>
            <person name="Lalanne C."/>
            <person name="Gautier V."/>
            <person name="Ament-Velasquez S.L."/>
            <person name="Kruys A."/>
            <person name="Hutchinson M.I."/>
            <person name="Powell A.J."/>
            <person name="Barry K."/>
            <person name="Miller A.N."/>
            <person name="Grigoriev I.V."/>
            <person name="Debuchy R."/>
            <person name="Gladieux P."/>
            <person name="Thoren M.H."/>
            <person name="Johannesson H."/>
        </authorList>
    </citation>
    <scope>NUCLEOTIDE SEQUENCE</scope>
    <source>
        <strain evidence="10">CBS 560.94</strain>
    </source>
</reference>
<evidence type="ECO:0000256" key="2">
    <source>
        <dbReference type="ARBA" id="ARBA00022692"/>
    </source>
</evidence>
<dbReference type="EMBL" id="JAUEPP010000001">
    <property type="protein sequence ID" value="KAK3354638.1"/>
    <property type="molecule type" value="Genomic_DNA"/>
</dbReference>
<protein>
    <submittedName>
        <fullName evidence="10">WSC domain-containing protein</fullName>
    </submittedName>
</protein>
<evidence type="ECO:0000256" key="7">
    <source>
        <dbReference type="SAM" id="Phobius"/>
    </source>
</evidence>
<feature type="domain" description="WSC" evidence="9">
    <location>
        <begin position="56"/>
        <end position="163"/>
    </location>
</feature>
<dbReference type="RefSeq" id="XP_062686016.1">
    <property type="nucleotide sequence ID" value="XM_062827935.1"/>
</dbReference>
<dbReference type="Pfam" id="PF01822">
    <property type="entry name" value="WSC"/>
    <property type="match status" value="1"/>
</dbReference>
<evidence type="ECO:0000259" key="9">
    <source>
        <dbReference type="PROSITE" id="PS51212"/>
    </source>
</evidence>
<evidence type="ECO:0000256" key="4">
    <source>
        <dbReference type="ARBA" id="ARBA00022989"/>
    </source>
</evidence>
<evidence type="ECO:0000256" key="5">
    <source>
        <dbReference type="ARBA" id="ARBA00023136"/>
    </source>
</evidence>
<keyword evidence="3 8" id="KW-0732">Signal</keyword>
<keyword evidence="6" id="KW-0325">Glycoprotein</keyword>
<dbReference type="GeneID" id="87865089"/>
<dbReference type="PANTHER" id="PTHR24269">
    <property type="entry name" value="KREMEN PROTEIN"/>
    <property type="match status" value="1"/>
</dbReference>
<evidence type="ECO:0000256" key="6">
    <source>
        <dbReference type="ARBA" id="ARBA00023180"/>
    </source>
</evidence>
<feature type="signal peptide" evidence="8">
    <location>
        <begin position="1"/>
        <end position="34"/>
    </location>
</feature>
<dbReference type="GO" id="GO:0005886">
    <property type="term" value="C:plasma membrane"/>
    <property type="evidence" value="ECO:0007669"/>
    <property type="project" value="TreeGrafter"/>
</dbReference>
<keyword evidence="2 7" id="KW-0812">Transmembrane</keyword>
<dbReference type="InterPro" id="IPR051836">
    <property type="entry name" value="Kremen_rcpt"/>
</dbReference>
<dbReference type="AlphaFoldDB" id="A0AAE0MW55"/>
<dbReference type="PANTHER" id="PTHR24269:SF16">
    <property type="entry name" value="PROTEIN SLG1"/>
    <property type="match status" value="1"/>
</dbReference>
<evidence type="ECO:0000256" key="1">
    <source>
        <dbReference type="ARBA" id="ARBA00004167"/>
    </source>
</evidence>
<keyword evidence="4 7" id="KW-1133">Transmembrane helix</keyword>
<dbReference type="PROSITE" id="PS51212">
    <property type="entry name" value="WSC"/>
    <property type="match status" value="1"/>
</dbReference>
<proteinExistence type="predicted"/>
<feature type="transmembrane region" description="Helical" evidence="7">
    <location>
        <begin position="179"/>
        <end position="196"/>
    </location>
</feature>
<keyword evidence="5 7" id="KW-0472">Membrane</keyword>
<evidence type="ECO:0000256" key="8">
    <source>
        <dbReference type="SAM" id="SignalP"/>
    </source>
</evidence>
<evidence type="ECO:0000256" key="3">
    <source>
        <dbReference type="ARBA" id="ARBA00022729"/>
    </source>
</evidence>
<reference evidence="10" key="1">
    <citation type="journal article" date="2023" name="Mol. Phylogenet. Evol.">
        <title>Genome-scale phylogeny and comparative genomics of the fungal order Sordariales.</title>
        <authorList>
            <person name="Hensen N."/>
            <person name="Bonometti L."/>
            <person name="Westerberg I."/>
            <person name="Brannstrom I.O."/>
            <person name="Guillou S."/>
            <person name="Cros-Aarteil S."/>
            <person name="Calhoun S."/>
            <person name="Haridas S."/>
            <person name="Kuo A."/>
            <person name="Mondo S."/>
            <person name="Pangilinan J."/>
            <person name="Riley R."/>
            <person name="LaButti K."/>
            <person name="Andreopoulos B."/>
            <person name="Lipzen A."/>
            <person name="Chen C."/>
            <person name="Yan M."/>
            <person name="Daum C."/>
            <person name="Ng V."/>
            <person name="Clum A."/>
            <person name="Steindorff A."/>
            <person name="Ohm R.A."/>
            <person name="Martin F."/>
            <person name="Silar P."/>
            <person name="Natvig D.O."/>
            <person name="Lalanne C."/>
            <person name="Gautier V."/>
            <person name="Ament-Velasquez S.L."/>
            <person name="Kruys A."/>
            <person name="Hutchinson M.I."/>
            <person name="Powell A.J."/>
            <person name="Barry K."/>
            <person name="Miller A.N."/>
            <person name="Grigoriev I.V."/>
            <person name="Debuchy R."/>
            <person name="Gladieux P."/>
            <person name="Hiltunen Thoren M."/>
            <person name="Johannesson H."/>
        </authorList>
    </citation>
    <scope>NUCLEOTIDE SEQUENCE</scope>
    <source>
        <strain evidence="10">CBS 560.94</strain>
    </source>
</reference>
<accession>A0AAE0MW55</accession>
<evidence type="ECO:0000313" key="10">
    <source>
        <dbReference type="EMBL" id="KAK3354638.1"/>
    </source>
</evidence>